<comment type="caution">
    <text evidence="2">The sequence shown here is derived from an EMBL/GenBank/DDBJ whole genome shotgun (WGS) entry which is preliminary data.</text>
</comment>
<evidence type="ECO:0000313" key="3">
    <source>
        <dbReference type="Proteomes" id="UP000824169"/>
    </source>
</evidence>
<keyword evidence="1" id="KW-1133">Transmembrane helix</keyword>
<feature type="transmembrane region" description="Helical" evidence="1">
    <location>
        <begin position="34"/>
        <end position="55"/>
    </location>
</feature>
<gene>
    <name evidence="2" type="ORF">IAB71_08675</name>
</gene>
<keyword evidence="1" id="KW-0812">Transmembrane</keyword>
<dbReference type="Proteomes" id="UP000824169">
    <property type="component" value="Unassembled WGS sequence"/>
</dbReference>
<keyword evidence="1" id="KW-0472">Membrane</keyword>
<evidence type="ECO:0000256" key="1">
    <source>
        <dbReference type="SAM" id="Phobius"/>
    </source>
</evidence>
<dbReference type="EMBL" id="DVOO01000027">
    <property type="protein sequence ID" value="HIV25828.1"/>
    <property type="molecule type" value="Genomic_DNA"/>
</dbReference>
<name>A0A9D1TB62_9FIRM</name>
<protein>
    <recommendedName>
        <fullName evidence="4">Pilus assembly protein</fullName>
    </recommendedName>
</protein>
<dbReference type="AlphaFoldDB" id="A0A9D1TB62"/>
<reference evidence="2" key="1">
    <citation type="submission" date="2020-10" db="EMBL/GenBank/DDBJ databases">
        <authorList>
            <person name="Gilroy R."/>
        </authorList>
    </citation>
    <scope>NUCLEOTIDE SEQUENCE</scope>
    <source>
        <strain evidence="2">CHK188-20938</strain>
    </source>
</reference>
<evidence type="ECO:0008006" key="4">
    <source>
        <dbReference type="Google" id="ProtNLM"/>
    </source>
</evidence>
<sequence>MAGNLFHSPVEIRLTSNKRAAFRIFRRGSLTVEAAASLPLFFLGVLACICMMDLYSLRIDKVTELQQRAERLGMYAHGAGEDLEVSVIDLVEYAEWQVPFLPFQLPRVRVACRGRVHAWVGRQREKAEAVPEEAPVLVYVTAHESVYHTTSRCTHLSLRIRQLPAHAVQAARNSQGSRYRACEKCVGGGAENALLYVTEQGDCYHNSLECSGLKRSIRMVELEEVRGLSCCSRCSALDAEVAA</sequence>
<evidence type="ECO:0000313" key="2">
    <source>
        <dbReference type="EMBL" id="HIV25828.1"/>
    </source>
</evidence>
<organism evidence="2 3">
    <name type="scientific">Candidatus Scatomonas pullistercoris</name>
    <dbReference type="NCBI Taxonomy" id="2840920"/>
    <lineage>
        <taxon>Bacteria</taxon>
        <taxon>Bacillati</taxon>
        <taxon>Bacillota</taxon>
        <taxon>Clostridia</taxon>
        <taxon>Lachnospirales</taxon>
        <taxon>Lachnospiraceae</taxon>
        <taxon>Lachnospiraceae incertae sedis</taxon>
        <taxon>Candidatus Scatomonas</taxon>
    </lineage>
</organism>
<proteinExistence type="predicted"/>
<reference evidence="2" key="2">
    <citation type="journal article" date="2021" name="PeerJ">
        <title>Extensive microbial diversity within the chicken gut microbiome revealed by metagenomics and culture.</title>
        <authorList>
            <person name="Gilroy R."/>
            <person name="Ravi A."/>
            <person name="Getino M."/>
            <person name="Pursley I."/>
            <person name="Horton D.L."/>
            <person name="Alikhan N.F."/>
            <person name="Baker D."/>
            <person name="Gharbi K."/>
            <person name="Hall N."/>
            <person name="Watson M."/>
            <person name="Adriaenssens E.M."/>
            <person name="Foster-Nyarko E."/>
            <person name="Jarju S."/>
            <person name="Secka A."/>
            <person name="Antonio M."/>
            <person name="Oren A."/>
            <person name="Chaudhuri R.R."/>
            <person name="La Ragione R."/>
            <person name="Hildebrand F."/>
            <person name="Pallen M.J."/>
        </authorList>
    </citation>
    <scope>NUCLEOTIDE SEQUENCE</scope>
    <source>
        <strain evidence="2">CHK188-20938</strain>
    </source>
</reference>
<accession>A0A9D1TB62</accession>